<dbReference type="PROSITE" id="PS50977">
    <property type="entry name" value="HTH_TETR_2"/>
    <property type="match status" value="1"/>
</dbReference>
<evidence type="ECO:0000256" key="2">
    <source>
        <dbReference type="ARBA" id="ARBA00023125"/>
    </source>
</evidence>
<dbReference type="InterPro" id="IPR001647">
    <property type="entry name" value="HTH_TetR"/>
</dbReference>
<dbReference type="PANTHER" id="PTHR43479:SF7">
    <property type="entry name" value="TETR-FAMILY TRANSCRIPTIONAL REGULATOR"/>
    <property type="match status" value="1"/>
</dbReference>
<dbReference type="AlphaFoldDB" id="A0A0G8C7F4"/>
<comment type="caution">
    <text evidence="5">The sequence shown here is derived from an EMBL/GenBank/DDBJ whole genome shotgun (WGS) entry which is preliminary data.</text>
</comment>
<evidence type="ECO:0000313" key="6">
    <source>
        <dbReference type="Proteomes" id="UP000035350"/>
    </source>
</evidence>
<feature type="domain" description="HTH tetR-type" evidence="4">
    <location>
        <begin position="12"/>
        <end position="72"/>
    </location>
</feature>
<reference evidence="6" key="2">
    <citation type="submission" date="2015-04" db="EMBL/GenBank/DDBJ databases">
        <title>Draft Genome Sequences of Eight Spore-Forming Food Isolates of Bacillus cereus Genome sequencing.</title>
        <authorList>
            <person name="Krawcyk A.O."/>
            <person name="de Jong A."/>
            <person name="Eijlander R.T."/>
            <person name="Berendsen E.M."/>
            <person name="Holsappel S."/>
            <person name="Wells-Bennik M."/>
            <person name="Kuipers O.P."/>
        </authorList>
    </citation>
    <scope>NUCLEOTIDE SEQUENCE [LARGE SCALE GENOMIC DNA]</scope>
    <source>
        <strain evidence="6">B4147</strain>
    </source>
</reference>
<organism evidence="5 6">
    <name type="scientific">Bacillus wiedmannii</name>
    <dbReference type="NCBI Taxonomy" id="1890302"/>
    <lineage>
        <taxon>Bacteria</taxon>
        <taxon>Bacillati</taxon>
        <taxon>Bacillota</taxon>
        <taxon>Bacilli</taxon>
        <taxon>Bacillales</taxon>
        <taxon>Bacillaceae</taxon>
        <taxon>Bacillus</taxon>
        <taxon>Bacillus cereus group</taxon>
    </lineage>
</organism>
<dbReference type="Proteomes" id="UP000035350">
    <property type="component" value="Unassembled WGS sequence"/>
</dbReference>
<proteinExistence type="predicted"/>
<dbReference type="InterPro" id="IPR050624">
    <property type="entry name" value="HTH-type_Tx_Regulator"/>
</dbReference>
<evidence type="ECO:0000256" key="1">
    <source>
        <dbReference type="ARBA" id="ARBA00022491"/>
    </source>
</evidence>
<dbReference type="Gene3D" id="1.10.357.10">
    <property type="entry name" value="Tetracycline Repressor, domain 2"/>
    <property type="match status" value="1"/>
</dbReference>
<sequence length="214" mass="25364">MKNNPKTDRRIKKSKIALKKSLFSLMEEKDLKSISITEITERADCNRGTFYSHYESKENLLEEIVQEKMEDLIKALVDSYPNDKDILFEEMSSAAMALFTHFWNNVYYYQLMLNKHVYSGFQEYLCETINNHFLKNLRAVRINPNHNINHEINSYYTAYSILGMLVYWFKNDLVYTPQYMANQLMNILTNHPYKVNVIGSDKDTLVIQKINHHI</sequence>
<dbReference type="RefSeq" id="WP_046958510.1">
    <property type="nucleotide sequence ID" value="NZ_LCYN01000019.1"/>
</dbReference>
<evidence type="ECO:0000259" key="4">
    <source>
        <dbReference type="PROSITE" id="PS50977"/>
    </source>
</evidence>
<protein>
    <recommendedName>
        <fullName evidence="4">HTH tetR-type domain-containing protein</fullName>
    </recommendedName>
</protein>
<feature type="DNA-binding region" description="H-T-H motif" evidence="3">
    <location>
        <begin position="35"/>
        <end position="54"/>
    </location>
</feature>
<evidence type="ECO:0000256" key="3">
    <source>
        <dbReference type="PROSITE-ProRule" id="PRU00335"/>
    </source>
</evidence>
<dbReference type="InterPro" id="IPR009057">
    <property type="entry name" value="Homeodomain-like_sf"/>
</dbReference>
<dbReference type="InterPro" id="IPR039532">
    <property type="entry name" value="TetR_C_Firmicutes"/>
</dbReference>
<evidence type="ECO:0000313" key="5">
    <source>
        <dbReference type="EMBL" id="KKZ95379.1"/>
    </source>
</evidence>
<dbReference type="Pfam" id="PF14278">
    <property type="entry name" value="TetR_C_8"/>
    <property type="match status" value="1"/>
</dbReference>
<name>A0A0G8C7F4_9BACI</name>
<dbReference type="Pfam" id="PF00440">
    <property type="entry name" value="TetR_N"/>
    <property type="match status" value="1"/>
</dbReference>
<reference evidence="5 6" key="1">
    <citation type="journal article" date="2015" name="Genome Announc.">
        <title>Next-Generation Whole-Genome Sequencing of Eight Strains of Bacillus cereus, Isolated from Food.</title>
        <authorList>
            <person name="Krawczyk A.O."/>
            <person name="de Jong A."/>
            <person name="Eijlander R.T."/>
            <person name="Berendsen E.M."/>
            <person name="Holsappel S."/>
            <person name="Wells-Bennik M.H."/>
            <person name="Kuipers O.P."/>
        </authorList>
    </citation>
    <scope>NUCLEOTIDE SEQUENCE [LARGE SCALE GENOMIC DNA]</scope>
    <source>
        <strain evidence="5 6">B4147</strain>
    </source>
</reference>
<gene>
    <name evidence="5" type="ORF">B4147_3251</name>
</gene>
<keyword evidence="2 3" id="KW-0238">DNA-binding</keyword>
<dbReference type="PANTHER" id="PTHR43479">
    <property type="entry name" value="ACREF/ENVCD OPERON REPRESSOR-RELATED"/>
    <property type="match status" value="1"/>
</dbReference>
<accession>A0A0G8C7F4</accession>
<dbReference type="SUPFAM" id="SSF46689">
    <property type="entry name" value="Homeodomain-like"/>
    <property type="match status" value="1"/>
</dbReference>
<dbReference type="EMBL" id="LCYN01000019">
    <property type="protein sequence ID" value="KKZ95379.1"/>
    <property type="molecule type" value="Genomic_DNA"/>
</dbReference>
<keyword evidence="1" id="KW-0678">Repressor</keyword>
<dbReference type="GO" id="GO:0003677">
    <property type="term" value="F:DNA binding"/>
    <property type="evidence" value="ECO:0007669"/>
    <property type="project" value="UniProtKB-UniRule"/>
</dbReference>
<dbReference type="PATRIC" id="fig|1396.433.peg.2122"/>